<dbReference type="OrthoDB" id="132869at2157"/>
<organism evidence="1 4">
    <name type="scientific">Methanohalophilus halophilus</name>
    <dbReference type="NCBI Taxonomy" id="2177"/>
    <lineage>
        <taxon>Archaea</taxon>
        <taxon>Methanobacteriati</taxon>
        <taxon>Methanobacteriota</taxon>
        <taxon>Stenosarchaea group</taxon>
        <taxon>Methanomicrobia</taxon>
        <taxon>Methanosarcinales</taxon>
        <taxon>Methanosarcinaceae</taxon>
        <taxon>Methanohalophilus</taxon>
    </lineage>
</organism>
<evidence type="ECO:0000313" key="1">
    <source>
        <dbReference type="EMBL" id="APH39043.1"/>
    </source>
</evidence>
<name>A0A1L3Q2I4_9EURY</name>
<protein>
    <submittedName>
        <fullName evidence="1 3">F420H2 dehydrogenase</fullName>
    </submittedName>
</protein>
<reference evidence="1 4" key="1">
    <citation type="submission" date="2016-10" db="EMBL/GenBank/DDBJ databases">
        <title>Methanohalophilus halophilus.</title>
        <authorList>
            <person name="L'haridon S."/>
        </authorList>
    </citation>
    <scope>NUCLEOTIDE SEQUENCE [LARGE SCALE GENOMIC DNA]</scope>
    <source>
        <strain evidence="1 4">Z-7982</strain>
    </source>
</reference>
<sequence>MADCDLCGVSIPTVCPVKVFEPRFEHSYPEGIWKGLCEKCLDSAKGTFDEKRDEEGKCVPGNKFENCDLCGTTCQIYDIEVFVPSFKNVYDEEVRHLCRRCLESCNEAYDRKDECFGEHH</sequence>
<keyword evidence="4" id="KW-1185">Reference proteome</keyword>
<dbReference type="EMBL" id="RJJG01000003">
    <property type="protein sequence ID" value="RNI09900.1"/>
    <property type="molecule type" value="Genomic_DNA"/>
</dbReference>
<dbReference type="STRING" id="2177.BHR79_05775"/>
<reference evidence="2 6" key="3">
    <citation type="submission" date="2018-10" db="EMBL/GenBank/DDBJ databases">
        <title>Cultivation of a novel Methanohalophilus strain from Kebrit Deep of the Red Sea and a genomic comparison of members of the genus Methanohalophilus.</title>
        <authorList>
            <person name="Guan Y."/>
            <person name="Ngugi D.K."/>
            <person name="Stingl U."/>
        </authorList>
    </citation>
    <scope>NUCLEOTIDE SEQUENCE [LARGE SCALE GENOMIC DNA]</scope>
    <source>
        <strain evidence="2 6">DSM 3094</strain>
    </source>
</reference>
<dbReference type="RefSeq" id="WP_072561479.1">
    <property type="nucleotide sequence ID" value="NZ_CP017921.1"/>
</dbReference>
<dbReference type="Pfam" id="PF10621">
    <property type="entry name" value="FpoO"/>
    <property type="match status" value="1"/>
</dbReference>
<dbReference type="EMBL" id="FNMU01000006">
    <property type="protein sequence ID" value="SDW91538.1"/>
    <property type="molecule type" value="Genomic_DNA"/>
</dbReference>
<evidence type="ECO:0000313" key="3">
    <source>
        <dbReference type="EMBL" id="SDW91538.1"/>
    </source>
</evidence>
<dbReference type="Proteomes" id="UP000267921">
    <property type="component" value="Unassembled WGS sequence"/>
</dbReference>
<dbReference type="KEGG" id="mhaz:BHR79_05775"/>
<evidence type="ECO:0000313" key="4">
    <source>
        <dbReference type="Proteomes" id="UP000186879"/>
    </source>
</evidence>
<accession>A0A1L3Q2I4</accession>
<evidence type="ECO:0000313" key="6">
    <source>
        <dbReference type="Proteomes" id="UP000267921"/>
    </source>
</evidence>
<evidence type="ECO:0000313" key="5">
    <source>
        <dbReference type="Proteomes" id="UP000198669"/>
    </source>
</evidence>
<reference evidence="3 5" key="2">
    <citation type="submission" date="2016-10" db="EMBL/GenBank/DDBJ databases">
        <authorList>
            <person name="de Groot N.N."/>
        </authorList>
    </citation>
    <scope>NUCLEOTIDE SEQUENCE [LARGE SCALE GENOMIC DNA]</scope>
    <source>
        <strain evidence="3 5">Z-7982</strain>
    </source>
</reference>
<dbReference type="Proteomes" id="UP000186879">
    <property type="component" value="Chromosome"/>
</dbReference>
<proteinExistence type="predicted"/>
<dbReference type="GeneID" id="30583255"/>
<evidence type="ECO:0000313" key="2">
    <source>
        <dbReference type="EMBL" id="RNI09900.1"/>
    </source>
</evidence>
<dbReference type="InterPro" id="IPR018288">
    <property type="entry name" value="F420H2-DH_FpoO"/>
</dbReference>
<dbReference type="Proteomes" id="UP000198669">
    <property type="component" value="Unassembled WGS sequence"/>
</dbReference>
<dbReference type="EMBL" id="CP017921">
    <property type="protein sequence ID" value="APH39043.1"/>
    <property type="molecule type" value="Genomic_DNA"/>
</dbReference>
<dbReference type="AlphaFoldDB" id="A0A1L3Q2I4"/>
<gene>
    <name evidence="1" type="ORF">BHR79_05775</name>
    <name evidence="2" type="ORF">EFE40_04480</name>
    <name evidence="3" type="ORF">SAMN04515625_1864</name>
</gene>